<dbReference type="Pfam" id="PF13180">
    <property type="entry name" value="PDZ_2"/>
    <property type="match status" value="1"/>
</dbReference>
<comment type="caution">
    <text evidence="3">The sequence shown here is derived from an EMBL/GenBank/DDBJ whole genome shotgun (WGS) entry which is preliminary data.</text>
</comment>
<proteinExistence type="predicted"/>
<accession>A0ABW2V1X9</accession>
<name>A0ABW2V1X9_9BACL</name>
<keyword evidence="1" id="KW-0812">Transmembrane</keyword>
<dbReference type="Gene3D" id="2.30.42.10">
    <property type="match status" value="1"/>
</dbReference>
<organism evidence="3 4">
    <name type="scientific">Paenibacillus thermoaerophilus</name>
    <dbReference type="NCBI Taxonomy" id="1215385"/>
    <lineage>
        <taxon>Bacteria</taxon>
        <taxon>Bacillati</taxon>
        <taxon>Bacillota</taxon>
        <taxon>Bacilli</taxon>
        <taxon>Bacillales</taxon>
        <taxon>Paenibacillaceae</taxon>
        <taxon>Paenibacillus</taxon>
    </lineage>
</organism>
<evidence type="ECO:0000259" key="2">
    <source>
        <dbReference type="PROSITE" id="PS50106"/>
    </source>
</evidence>
<dbReference type="EMBL" id="JBHTGQ010000002">
    <property type="protein sequence ID" value="MFC7748776.1"/>
    <property type="molecule type" value="Genomic_DNA"/>
</dbReference>
<dbReference type="InterPro" id="IPR020568">
    <property type="entry name" value="Ribosomal_Su5_D2-typ_SF"/>
</dbReference>
<keyword evidence="1" id="KW-1133">Transmembrane helix</keyword>
<dbReference type="SUPFAM" id="SSF50156">
    <property type="entry name" value="PDZ domain-like"/>
    <property type="match status" value="1"/>
</dbReference>
<dbReference type="InterPro" id="IPR001478">
    <property type="entry name" value="PDZ"/>
</dbReference>
<feature type="domain" description="PDZ" evidence="2">
    <location>
        <begin position="140"/>
        <end position="202"/>
    </location>
</feature>
<dbReference type="RefSeq" id="WP_138787811.1">
    <property type="nucleotide sequence ID" value="NZ_JBHTGQ010000002.1"/>
</dbReference>
<reference evidence="4" key="1">
    <citation type="journal article" date="2019" name="Int. J. Syst. Evol. Microbiol.">
        <title>The Global Catalogue of Microorganisms (GCM) 10K type strain sequencing project: providing services to taxonomists for standard genome sequencing and annotation.</title>
        <authorList>
            <consortium name="The Broad Institute Genomics Platform"/>
            <consortium name="The Broad Institute Genome Sequencing Center for Infectious Disease"/>
            <person name="Wu L."/>
            <person name="Ma J."/>
        </authorList>
    </citation>
    <scope>NUCLEOTIDE SEQUENCE [LARGE SCALE GENOMIC DNA]</scope>
    <source>
        <strain evidence="4">JCM 18657</strain>
    </source>
</reference>
<keyword evidence="1" id="KW-0472">Membrane</keyword>
<keyword evidence="4" id="KW-1185">Reference proteome</keyword>
<dbReference type="PANTHER" id="PTHR10046">
    <property type="entry name" value="ATP DEPENDENT LON PROTEASE FAMILY MEMBER"/>
    <property type="match status" value="1"/>
</dbReference>
<dbReference type="Gene3D" id="3.30.230.10">
    <property type="match status" value="1"/>
</dbReference>
<dbReference type="InterPro" id="IPR036034">
    <property type="entry name" value="PDZ_sf"/>
</dbReference>
<dbReference type="InterPro" id="IPR027065">
    <property type="entry name" value="Lon_Prtase"/>
</dbReference>
<dbReference type="PROSITE" id="PS50106">
    <property type="entry name" value="PDZ"/>
    <property type="match status" value="1"/>
</dbReference>
<dbReference type="InterPro" id="IPR014721">
    <property type="entry name" value="Ribsml_uS5_D2-typ_fold_subgr"/>
</dbReference>
<dbReference type="SUPFAM" id="SSF54211">
    <property type="entry name" value="Ribosomal protein S5 domain 2-like"/>
    <property type="match status" value="1"/>
</dbReference>
<evidence type="ECO:0000313" key="4">
    <source>
        <dbReference type="Proteomes" id="UP001596528"/>
    </source>
</evidence>
<dbReference type="Proteomes" id="UP001596528">
    <property type="component" value="Unassembled WGS sequence"/>
</dbReference>
<dbReference type="Pfam" id="PF05362">
    <property type="entry name" value="Lon_C"/>
    <property type="match status" value="1"/>
</dbReference>
<dbReference type="InterPro" id="IPR008269">
    <property type="entry name" value="Lon_proteolytic"/>
</dbReference>
<sequence length="404" mass="43820">MDEYRRERRLRSRCLFFAPEQSSPTGRRSKLFLFAGLFAATFAVLTAVSRIPVPLYAYAPGEAASVEPFVRMGTEQEQEQDQDQDQGQEHRGASIRMLTVKLSELTVAGALREWLDPVAEVRTKRQVFGEETVREYGGRMLVLMKGAQHDAIRAAYRQLGIPFGERILGVYVQEVQPGSPWREHILPGDRLVAVDGKPVEDLASLESAWTEGSAGAGGIPEPRTKRRIELERFTEGVRTNLVAEAELPPGDDGRKWQASGLVATELRELAADDPALQIRIDVKEVGGPSAGLPFALEAYARLGGTLGETSPDDVIAATGTIDERGAVCPVGGIPQKLEAAALAGAKLVLVPADRPAGSCGLSFATANGTEARELANKRHEGMEVRPVATFEEAIAAVREWNSLR</sequence>
<evidence type="ECO:0000313" key="3">
    <source>
        <dbReference type="EMBL" id="MFC7748776.1"/>
    </source>
</evidence>
<evidence type="ECO:0000256" key="1">
    <source>
        <dbReference type="SAM" id="Phobius"/>
    </source>
</evidence>
<protein>
    <submittedName>
        <fullName evidence="3">PDZ domain-containing protein</fullName>
    </submittedName>
</protein>
<gene>
    <name evidence="3" type="ORF">ACFQWB_02295</name>
</gene>
<feature type="transmembrane region" description="Helical" evidence="1">
    <location>
        <begin position="31"/>
        <end position="48"/>
    </location>
</feature>